<feature type="chain" id="PRO_5007817218" description="DUF5667 domain-containing protein" evidence="2">
    <location>
        <begin position="35"/>
        <end position="410"/>
    </location>
</feature>
<dbReference type="eggNOG" id="ENOG50331GW">
    <property type="taxonomic scope" value="Bacteria"/>
</dbReference>
<dbReference type="KEGG" id="bon:A361_08270"/>
<feature type="signal peptide" evidence="2">
    <location>
        <begin position="1"/>
        <end position="34"/>
    </location>
</feature>
<dbReference type="EMBL" id="CP015506">
    <property type="protein sequence ID" value="AND39110.1"/>
    <property type="molecule type" value="Genomic_DNA"/>
</dbReference>
<dbReference type="Pfam" id="PF18915">
    <property type="entry name" value="DUF5667"/>
    <property type="match status" value="1"/>
</dbReference>
<protein>
    <recommendedName>
        <fullName evidence="3">DUF5667 domain-containing protein</fullName>
    </recommendedName>
</protein>
<dbReference type="STRING" id="1196031.A361_08270"/>
<feature type="compositionally biased region" description="Basic and acidic residues" evidence="1">
    <location>
        <begin position="311"/>
        <end position="388"/>
    </location>
</feature>
<evidence type="ECO:0000256" key="1">
    <source>
        <dbReference type="SAM" id="MobiDB-lite"/>
    </source>
</evidence>
<name>A0A160M915_9BACI</name>
<keyword evidence="2" id="KW-0732">Signal</keyword>
<feature type="compositionally biased region" description="Basic and acidic residues" evidence="1">
    <location>
        <begin position="46"/>
        <end position="65"/>
    </location>
</feature>
<evidence type="ECO:0000256" key="2">
    <source>
        <dbReference type="SAM" id="SignalP"/>
    </source>
</evidence>
<evidence type="ECO:0000313" key="4">
    <source>
        <dbReference type="EMBL" id="AND39110.1"/>
    </source>
</evidence>
<sequence length="410" mass="45074">MKFLSSKEMNKMAKSTLALVIAGTFTFSAATAFASENKEDEEFETVEIKNDPSAEATAESKKDAAESIENDKEELDEEAPSLLPGSFFYFAKIALEKVKLALTFDDIKDAKLLADYASERMAEAEALFAEGKGEEALEAIEKALEQMENAETIVDEEANEDLGKSISDEEDNGNLDESAEVETPDEDDADREDSSDNDTANKETEDEIKEILAQNIIALQANLAKFSERFDENHPSVLAMQKNIAKFTEKWSEQLIEEKEYTGIDQAGQSSEMAPAPIKSEEAEAAEDPEKEMDESASEEKTVLPENAVKVSKEVKDAAKAEKKKEAKALEAKKRAEAKAAREEAKKAEKEARDAAKQAEKAAREADWKAAKEQQAKKVQEKQAEAKSHAGKGKLKAEEVKGQGKENKGN</sequence>
<feature type="compositionally biased region" description="Basic and acidic residues" evidence="1">
    <location>
        <begin position="395"/>
        <end position="410"/>
    </location>
</feature>
<evidence type="ECO:0000259" key="3">
    <source>
        <dbReference type="Pfam" id="PF18915"/>
    </source>
</evidence>
<feature type="compositionally biased region" description="Acidic residues" evidence="1">
    <location>
        <begin position="168"/>
        <end position="196"/>
    </location>
</feature>
<feature type="domain" description="DUF5667" evidence="3">
    <location>
        <begin position="82"/>
        <end position="170"/>
    </location>
</feature>
<dbReference type="InterPro" id="IPR043725">
    <property type="entry name" value="DUF5667"/>
</dbReference>
<feature type="region of interest" description="Disordered" evidence="1">
    <location>
        <begin position="154"/>
        <end position="207"/>
    </location>
</feature>
<feature type="compositionally biased region" description="Acidic residues" evidence="1">
    <location>
        <begin position="66"/>
        <end position="78"/>
    </location>
</feature>
<evidence type="ECO:0000313" key="5">
    <source>
        <dbReference type="Proteomes" id="UP000077856"/>
    </source>
</evidence>
<feature type="compositionally biased region" description="Acidic residues" evidence="1">
    <location>
        <begin position="283"/>
        <end position="297"/>
    </location>
</feature>
<feature type="region of interest" description="Disordered" evidence="1">
    <location>
        <begin position="38"/>
        <end position="78"/>
    </location>
</feature>
<accession>A0A160M915</accession>
<feature type="region of interest" description="Disordered" evidence="1">
    <location>
        <begin position="261"/>
        <end position="410"/>
    </location>
</feature>
<gene>
    <name evidence="4" type="ORF">A361_08270</name>
</gene>
<dbReference type="Proteomes" id="UP000077856">
    <property type="component" value="Chromosome"/>
</dbReference>
<dbReference type="AlphaFoldDB" id="A0A160M915"/>
<organism evidence="4 5">
    <name type="scientific">Cytobacillus oceanisediminis 2691</name>
    <dbReference type="NCBI Taxonomy" id="1196031"/>
    <lineage>
        <taxon>Bacteria</taxon>
        <taxon>Bacillati</taxon>
        <taxon>Bacillota</taxon>
        <taxon>Bacilli</taxon>
        <taxon>Bacillales</taxon>
        <taxon>Bacillaceae</taxon>
        <taxon>Cytobacillus</taxon>
    </lineage>
</organism>
<reference evidence="4 5" key="1">
    <citation type="submission" date="2016-04" db="EMBL/GenBank/DDBJ databases">
        <title>Complete genome sequence of Bacillus oceanisediminis strain 2691.</title>
        <authorList>
            <person name="Jeong H."/>
            <person name="Kim H.J."/>
            <person name="Lee D.-W."/>
        </authorList>
    </citation>
    <scope>NUCLEOTIDE SEQUENCE [LARGE SCALE GENOMIC DNA]</scope>
    <source>
        <strain evidence="4 5">2691</strain>
    </source>
</reference>
<proteinExistence type="predicted"/>